<organism evidence="1 2">
    <name type="scientific">Rhamnella rubrinervis</name>
    <dbReference type="NCBI Taxonomy" id="2594499"/>
    <lineage>
        <taxon>Eukaryota</taxon>
        <taxon>Viridiplantae</taxon>
        <taxon>Streptophyta</taxon>
        <taxon>Embryophyta</taxon>
        <taxon>Tracheophyta</taxon>
        <taxon>Spermatophyta</taxon>
        <taxon>Magnoliopsida</taxon>
        <taxon>eudicotyledons</taxon>
        <taxon>Gunneridae</taxon>
        <taxon>Pentapetalae</taxon>
        <taxon>rosids</taxon>
        <taxon>fabids</taxon>
        <taxon>Rosales</taxon>
        <taxon>Rhamnaceae</taxon>
        <taxon>rhamnoid group</taxon>
        <taxon>Rhamneae</taxon>
        <taxon>Rhamnella</taxon>
    </lineage>
</organism>
<protein>
    <submittedName>
        <fullName evidence="1">Uncharacterized protein</fullName>
    </submittedName>
</protein>
<comment type="caution">
    <text evidence="1">The sequence shown here is derived from an EMBL/GenBank/DDBJ whole genome shotgun (WGS) entry which is preliminary data.</text>
</comment>
<proteinExistence type="predicted"/>
<evidence type="ECO:0000313" key="2">
    <source>
        <dbReference type="Proteomes" id="UP000796880"/>
    </source>
</evidence>
<dbReference type="EMBL" id="VOIH02000001">
    <property type="protein sequence ID" value="KAF3456268.1"/>
    <property type="molecule type" value="Genomic_DNA"/>
</dbReference>
<evidence type="ECO:0000313" key="1">
    <source>
        <dbReference type="EMBL" id="KAF3456268.1"/>
    </source>
</evidence>
<sequence length="143" mass="16063">MDPRFFVIREERYRVIKPSAMSSDDYAQELAVLEPTYNVNFRTQRPPFSTQVQYQQPNAQNQQVSLLYHPAHYDQQASQTPHPVKKLVPGMVIDSNEAARIYGGVVIKGQAPPPVKKPAPGKVIDSNEAARIYGGVVIRGRVF</sequence>
<dbReference type="OrthoDB" id="1153117at2759"/>
<name>A0A8K0HRJ2_9ROSA</name>
<reference evidence="1" key="1">
    <citation type="submission" date="2020-03" db="EMBL/GenBank/DDBJ databases">
        <title>A high-quality chromosome-level genome assembly of a woody plant with both climbing and erect habits, Rhamnella rubrinervis.</title>
        <authorList>
            <person name="Lu Z."/>
            <person name="Yang Y."/>
            <person name="Zhu X."/>
            <person name="Sun Y."/>
        </authorList>
    </citation>
    <scope>NUCLEOTIDE SEQUENCE</scope>
    <source>
        <strain evidence="1">BYM</strain>
        <tissue evidence="1">Leaf</tissue>
    </source>
</reference>
<dbReference type="AlphaFoldDB" id="A0A8K0HRJ2"/>
<gene>
    <name evidence="1" type="ORF">FNV43_RR00918</name>
</gene>
<accession>A0A8K0HRJ2</accession>
<keyword evidence="2" id="KW-1185">Reference proteome</keyword>
<dbReference type="Proteomes" id="UP000796880">
    <property type="component" value="Unassembled WGS sequence"/>
</dbReference>